<accession>A0A3N9UB75</accession>
<dbReference type="Pfam" id="PF25753">
    <property type="entry name" value="SF0329"/>
    <property type="match status" value="1"/>
</dbReference>
<dbReference type="Proteomes" id="UP000274033">
    <property type="component" value="Unassembled WGS sequence"/>
</dbReference>
<proteinExistence type="predicted"/>
<gene>
    <name evidence="1" type="ORF">EBB45_15505</name>
</gene>
<evidence type="ECO:0000313" key="2">
    <source>
        <dbReference type="Proteomes" id="UP000274033"/>
    </source>
</evidence>
<dbReference type="InterPro" id="IPR057955">
    <property type="entry name" value="SF0329-like"/>
</dbReference>
<dbReference type="AlphaFoldDB" id="A0A3N9UB75"/>
<comment type="caution">
    <text evidence="1">The sequence shown here is derived from an EMBL/GenBank/DDBJ whole genome shotgun (WGS) entry which is preliminary data.</text>
</comment>
<protein>
    <submittedName>
        <fullName evidence="1">Nonribosomal peptide synthetase</fullName>
    </submittedName>
</protein>
<organism evidence="1 2">
    <name type="scientific">Lysinibacillus composti</name>
    <dbReference type="NCBI Taxonomy" id="720633"/>
    <lineage>
        <taxon>Bacteria</taxon>
        <taxon>Bacillati</taxon>
        <taxon>Bacillota</taxon>
        <taxon>Bacilli</taxon>
        <taxon>Bacillales</taxon>
        <taxon>Bacillaceae</taxon>
        <taxon>Lysinibacillus</taxon>
    </lineage>
</organism>
<sequence length="186" mass="22220">MQWSKTKSTLESFLCDQLQGRIKIYATVYRKFHDGPARVWITFDKKEILSASDVTYTVMHEELYQQMKKDKNLKGIPYNSDWEVMFQSKERQALVQVSDEVEDFLNNQNIFNSFHLYEPFMEYSSLSIEEALSSENVIIRAYAMLDRRLGKRRLKELKFNENTHPLILDFYKIRCEVEGIYRSFLL</sequence>
<dbReference type="RefSeq" id="WP_124766255.1">
    <property type="nucleotide sequence ID" value="NZ_JAFBDY010000016.1"/>
</dbReference>
<name>A0A3N9UB75_9BACI</name>
<dbReference type="EMBL" id="RRCT01000017">
    <property type="protein sequence ID" value="RQW73655.1"/>
    <property type="molecule type" value="Genomic_DNA"/>
</dbReference>
<reference evidence="1 2" key="1">
    <citation type="journal article" date="2013" name="J. Microbiol.">
        <title>Lysinibacillus chungkukjangi sp. nov., isolated from Chungkukjang, Korean fermented soybean food.</title>
        <authorList>
            <person name="Kim S.J."/>
            <person name="Jang Y.H."/>
            <person name="Hamada M."/>
            <person name="Ahn J.H."/>
            <person name="Weon H.Y."/>
            <person name="Suzuki K."/>
            <person name="Whang K.S."/>
            <person name="Kwon S.W."/>
        </authorList>
    </citation>
    <scope>NUCLEOTIDE SEQUENCE [LARGE SCALE GENOMIC DNA]</scope>
    <source>
        <strain evidence="1 2">MCCC 1A12701</strain>
    </source>
</reference>
<dbReference type="OrthoDB" id="9815878at2"/>
<evidence type="ECO:0000313" key="1">
    <source>
        <dbReference type="EMBL" id="RQW73655.1"/>
    </source>
</evidence>
<keyword evidence="2" id="KW-1185">Reference proteome</keyword>